<dbReference type="GO" id="GO:0005509">
    <property type="term" value="F:calcium ion binding"/>
    <property type="evidence" value="ECO:0007669"/>
    <property type="project" value="InterPro"/>
</dbReference>
<protein>
    <submittedName>
        <fullName evidence="6">Alkaline phosphatase</fullName>
        <ecNumber evidence="6">3.1.3.1</ecNumber>
    </submittedName>
</protein>
<accession>A0A1L3LZA4</accession>
<keyword evidence="3" id="KW-0964">Secreted</keyword>
<dbReference type="PROSITE" id="PS00330">
    <property type="entry name" value="HEMOLYSIN_CALCIUM"/>
    <property type="match status" value="5"/>
</dbReference>
<organism evidence="6 7">
    <name type="scientific">Sinorhizobium americanum</name>
    <dbReference type="NCBI Taxonomy" id="194963"/>
    <lineage>
        <taxon>Bacteria</taxon>
        <taxon>Pseudomonadati</taxon>
        <taxon>Pseudomonadota</taxon>
        <taxon>Alphaproteobacteria</taxon>
        <taxon>Hyphomicrobiales</taxon>
        <taxon>Rhizobiaceae</taxon>
        <taxon>Sinorhizobium/Ensifer group</taxon>
        <taxon>Sinorhizobium</taxon>
    </lineage>
</organism>
<dbReference type="InterPro" id="IPR050557">
    <property type="entry name" value="RTX_toxin/Mannuronan_C5-epim"/>
</dbReference>
<dbReference type="Pfam" id="PF00353">
    <property type="entry name" value="HemolysinCabind"/>
    <property type="match status" value="4"/>
</dbReference>
<dbReference type="EMBL" id="CP013110">
    <property type="protein sequence ID" value="APG95401.1"/>
    <property type="molecule type" value="Genomic_DNA"/>
</dbReference>
<evidence type="ECO:0000313" key="7">
    <source>
        <dbReference type="Proteomes" id="UP000182306"/>
    </source>
</evidence>
<dbReference type="PRINTS" id="PR00313">
    <property type="entry name" value="CABNDNGRPT"/>
</dbReference>
<sequence>MGIKLSIAYDYIMDMREEFDFHRITRAASLSGTSGTFTVNHSNFSDQFRGSGFKYDSSGYPTAGTISSFVSLFDGRVIISLSGLSIAATELVSAAKTSSTSDDLALVREAFGGDDILSGGDATNYLRGYAGNDSISGGQDTDTLFGDDGDDAIIGGEGSDKLYGGNGNDTLNGGIGEDVLSGGAGSDTVSYLDAFEGVTASLRNPDSNTNDAYFDQYFSIENLKGTDFADRLEGNAAVNILIGGADDDTLIGRAGGDTLRGGDGADTASYAGSAAGVIANLAGPSRNTNDAAGDVYSSIENLTGSSHADGLFGNGAANSLIGGGGDDSLVGYAGEDNLYGGTGADRLFGGDEADRLFGGEGADRFMFKSVYESSEASIDTIFDFLTAEGDMIDLSAIDANLSAAGNQAFSFIGTAEFSGSGQVRYEKAATETYVYADLSGDGTADLIVRLDDSVTLTGSGFVL</sequence>
<evidence type="ECO:0000256" key="1">
    <source>
        <dbReference type="ARBA" id="ARBA00001913"/>
    </source>
</evidence>
<dbReference type="Gene3D" id="2.150.10.10">
    <property type="entry name" value="Serralysin-like metalloprotease, C-terminal"/>
    <property type="match status" value="3"/>
</dbReference>
<dbReference type="KEGG" id="same:SAMCFNEI73_pC1697"/>
<comment type="subcellular location">
    <subcellularLocation>
        <location evidence="2">Secreted</location>
    </subcellularLocation>
</comment>
<keyword evidence="6" id="KW-0378">Hydrolase</keyword>
<keyword evidence="6" id="KW-0614">Plasmid</keyword>
<dbReference type="EC" id="3.1.3.1" evidence="6"/>
<dbReference type="PANTHER" id="PTHR38340">
    <property type="entry name" value="S-LAYER PROTEIN"/>
    <property type="match status" value="1"/>
</dbReference>
<comment type="cofactor">
    <cofactor evidence="1">
        <name>Ca(2+)</name>
        <dbReference type="ChEBI" id="CHEBI:29108"/>
    </cofactor>
</comment>
<gene>
    <name evidence="6" type="ORF">SAMCFNEI73_pC1697</name>
</gene>
<dbReference type="InterPro" id="IPR011049">
    <property type="entry name" value="Serralysin-like_metalloprot_C"/>
</dbReference>
<geneLocation type="plasmid" evidence="6 7">
    <name>C</name>
</geneLocation>
<dbReference type="InterPro" id="IPR018511">
    <property type="entry name" value="Hemolysin-typ_Ca-bd_CS"/>
</dbReference>
<keyword evidence="7" id="KW-1185">Reference proteome</keyword>
<dbReference type="GO" id="GO:0004035">
    <property type="term" value="F:alkaline phosphatase activity"/>
    <property type="evidence" value="ECO:0007669"/>
    <property type="project" value="UniProtKB-EC"/>
</dbReference>
<dbReference type="InterPro" id="IPR001343">
    <property type="entry name" value="Hemolysn_Ca-bd"/>
</dbReference>
<feature type="domain" description="Peptidase M10 serralysin C-terminal" evidence="5">
    <location>
        <begin position="320"/>
        <end position="450"/>
    </location>
</feature>
<dbReference type="AlphaFoldDB" id="A0A1L3LZA4"/>
<dbReference type="PANTHER" id="PTHR38340:SF1">
    <property type="entry name" value="S-LAYER PROTEIN"/>
    <property type="match status" value="1"/>
</dbReference>
<evidence type="ECO:0000256" key="3">
    <source>
        <dbReference type="ARBA" id="ARBA00022525"/>
    </source>
</evidence>
<dbReference type="GO" id="GO:0005615">
    <property type="term" value="C:extracellular space"/>
    <property type="evidence" value="ECO:0007669"/>
    <property type="project" value="InterPro"/>
</dbReference>
<evidence type="ECO:0000259" key="5">
    <source>
        <dbReference type="Pfam" id="PF08548"/>
    </source>
</evidence>
<dbReference type="Proteomes" id="UP000182306">
    <property type="component" value="Plasmid C"/>
</dbReference>
<evidence type="ECO:0000256" key="4">
    <source>
        <dbReference type="ARBA" id="ARBA00022737"/>
    </source>
</evidence>
<evidence type="ECO:0000313" key="6">
    <source>
        <dbReference type="EMBL" id="APG95401.1"/>
    </source>
</evidence>
<keyword evidence="4" id="KW-0677">Repeat</keyword>
<name>A0A1L3LZA4_9HYPH</name>
<proteinExistence type="predicted"/>
<evidence type="ECO:0000256" key="2">
    <source>
        <dbReference type="ARBA" id="ARBA00004613"/>
    </source>
</evidence>
<dbReference type="InterPro" id="IPR013858">
    <property type="entry name" value="Peptidase_M10B_C"/>
</dbReference>
<dbReference type="Pfam" id="PF08548">
    <property type="entry name" value="Peptidase_M10_C"/>
    <property type="match status" value="1"/>
</dbReference>
<dbReference type="SUPFAM" id="SSF51120">
    <property type="entry name" value="beta-Roll"/>
    <property type="match status" value="3"/>
</dbReference>
<reference evidence="6 7" key="1">
    <citation type="submission" date="2015-10" db="EMBL/GenBank/DDBJ databases">
        <title>Genomic differences between typical nodule nitrogen-fixing rhizobial strains and those coming from bean seeds.</title>
        <authorList>
            <person name="Peralta H."/>
            <person name="Aguilar-Vera A."/>
            <person name="Diaz R."/>
            <person name="Mora Y."/>
            <person name="Martinez-Batallar G."/>
            <person name="Salazar E."/>
            <person name="Vargas-Lagunas C."/>
            <person name="Encarnacion S."/>
            <person name="Girard L."/>
            <person name="Mora J."/>
        </authorList>
    </citation>
    <scope>NUCLEOTIDE SEQUENCE [LARGE SCALE GENOMIC DNA]</scope>
    <source>
        <strain evidence="6 7">CFNEI 73</strain>
        <plasmid evidence="6 7">C</plasmid>
    </source>
</reference>